<accession>A0A543PWL2</accession>
<evidence type="ECO:0000256" key="1">
    <source>
        <dbReference type="ARBA" id="ARBA00022679"/>
    </source>
</evidence>
<reference evidence="4 5" key="1">
    <citation type="submission" date="2019-06" db="EMBL/GenBank/DDBJ databases">
        <title>Sequencing the genomes of 1000 actinobacteria strains.</title>
        <authorList>
            <person name="Klenk H.-P."/>
        </authorList>
    </citation>
    <scope>NUCLEOTIDE SEQUENCE [LARGE SCALE GENOMIC DNA]</scope>
    <source>
        <strain evidence="4 5">DSM 21776</strain>
    </source>
</reference>
<evidence type="ECO:0000313" key="4">
    <source>
        <dbReference type="EMBL" id="TQN48471.1"/>
    </source>
</evidence>
<dbReference type="SUPFAM" id="SSF53448">
    <property type="entry name" value="Nucleotide-diphospho-sugar transferases"/>
    <property type="match status" value="1"/>
</dbReference>
<dbReference type="AlphaFoldDB" id="A0A543PWL2"/>
<gene>
    <name evidence="4" type="ORF">FHX52_1605</name>
</gene>
<dbReference type="InterPro" id="IPR029044">
    <property type="entry name" value="Nucleotide-diphossugar_trans"/>
</dbReference>
<dbReference type="Pfam" id="PF02709">
    <property type="entry name" value="Glyco_transf_7C"/>
    <property type="match status" value="1"/>
</dbReference>
<protein>
    <submittedName>
        <fullName evidence="4">GT2 family glycosyltransferase</fullName>
    </submittedName>
</protein>
<dbReference type="Pfam" id="PF00535">
    <property type="entry name" value="Glycos_transf_2"/>
    <property type="match status" value="1"/>
</dbReference>
<dbReference type="EMBL" id="VFQF01000001">
    <property type="protein sequence ID" value="TQN48471.1"/>
    <property type="molecule type" value="Genomic_DNA"/>
</dbReference>
<evidence type="ECO:0000259" key="3">
    <source>
        <dbReference type="Pfam" id="PF02709"/>
    </source>
</evidence>
<dbReference type="InterPro" id="IPR027791">
    <property type="entry name" value="Galactosyl_T_C"/>
</dbReference>
<dbReference type="GO" id="GO:0016740">
    <property type="term" value="F:transferase activity"/>
    <property type="evidence" value="ECO:0007669"/>
    <property type="project" value="UniProtKB-KW"/>
</dbReference>
<dbReference type="PANTHER" id="PTHR43685:SF3">
    <property type="entry name" value="SLR2126 PROTEIN"/>
    <property type="match status" value="1"/>
</dbReference>
<dbReference type="RefSeq" id="WP_185747116.1">
    <property type="nucleotide sequence ID" value="NZ_BAAAQC010000006.1"/>
</dbReference>
<keyword evidence="1 4" id="KW-0808">Transferase</keyword>
<comment type="caution">
    <text evidence="4">The sequence shown here is derived from an EMBL/GenBank/DDBJ whole genome shotgun (WGS) entry which is preliminary data.</text>
</comment>
<name>A0A543PWL2_9MICO</name>
<dbReference type="Gene3D" id="3.90.550.10">
    <property type="entry name" value="Spore Coat Polysaccharide Biosynthesis Protein SpsA, Chain A"/>
    <property type="match status" value="1"/>
</dbReference>
<dbReference type="InterPro" id="IPR001173">
    <property type="entry name" value="Glyco_trans_2-like"/>
</dbReference>
<feature type="domain" description="Glycosyltransferase 2-like" evidence="2">
    <location>
        <begin position="15"/>
        <end position="117"/>
    </location>
</feature>
<proteinExistence type="predicted"/>
<evidence type="ECO:0000259" key="2">
    <source>
        <dbReference type="Pfam" id="PF00535"/>
    </source>
</evidence>
<dbReference type="PANTHER" id="PTHR43685">
    <property type="entry name" value="GLYCOSYLTRANSFERASE"/>
    <property type="match status" value="1"/>
</dbReference>
<evidence type="ECO:0000313" key="5">
    <source>
        <dbReference type="Proteomes" id="UP000320085"/>
    </source>
</evidence>
<dbReference type="InterPro" id="IPR050834">
    <property type="entry name" value="Glycosyltransf_2"/>
</dbReference>
<dbReference type="Proteomes" id="UP000320085">
    <property type="component" value="Unassembled WGS sequence"/>
</dbReference>
<sequence length="411" mass="44865">MKPVDPQSLPENRVSVVVPYFERQDQLDRLLAGLDLQTLPASHFEVVVADDGSRVEPRVGGHDYATSVVRQPDEGFRPAAARNLGALAAGGDVLVFIDQDCVPAPDYLARVASVTTSAWDLTVGHRLHAELDGWTPAAVRGWLGGDGPAPSLIDEPAWLLDGYERTADLTRPDDRAYQLVLGAAVSVSRHLHEELGGFDESLRAYGGEDWDYGHRAHVAGAEMRWLADAVVWHDGHDLPGRGDLTSVKNVETVALARRLPDSDVRGTHLVWAIPEVVVRVDAAGADDAVLVASLESLLAGTDAHAWLGDGVTSPIEDPRVHSGEPGRDVLARARWLVDCDAVLLHGTTLRDLTRSAPVRSPHLHLRSTRDANRHRRGLDPLRPRELPAGVCIERLVETPVLERHWQSRSPR</sequence>
<organism evidence="4 5">
    <name type="scientific">Humibacillus xanthopallidus</name>
    <dbReference type="NCBI Taxonomy" id="412689"/>
    <lineage>
        <taxon>Bacteria</taxon>
        <taxon>Bacillati</taxon>
        <taxon>Actinomycetota</taxon>
        <taxon>Actinomycetes</taxon>
        <taxon>Micrococcales</taxon>
        <taxon>Intrasporangiaceae</taxon>
        <taxon>Humibacillus</taxon>
    </lineage>
</organism>
<feature type="domain" description="Galactosyltransferase C-terminal" evidence="3">
    <location>
        <begin position="177"/>
        <end position="224"/>
    </location>
</feature>